<dbReference type="InterPro" id="IPR025403">
    <property type="entry name" value="TgpA-like_C"/>
</dbReference>
<keyword evidence="5" id="KW-1185">Reference proteome</keyword>
<feature type="compositionally biased region" description="Gly residues" evidence="1">
    <location>
        <begin position="219"/>
        <end position="241"/>
    </location>
</feature>
<feature type="region of interest" description="Disordered" evidence="1">
    <location>
        <begin position="217"/>
        <end position="263"/>
    </location>
</feature>
<dbReference type="EMBL" id="JBHRWW010000003">
    <property type="protein sequence ID" value="MFC3687790.1"/>
    <property type="molecule type" value="Genomic_DNA"/>
</dbReference>
<evidence type="ECO:0000313" key="5">
    <source>
        <dbReference type="Proteomes" id="UP001595685"/>
    </source>
</evidence>
<organism evidence="4 5">
    <name type="scientific">Aquipuribacter hungaricus</name>
    <dbReference type="NCBI Taxonomy" id="545624"/>
    <lineage>
        <taxon>Bacteria</taxon>
        <taxon>Bacillati</taxon>
        <taxon>Actinomycetota</taxon>
        <taxon>Actinomycetes</taxon>
        <taxon>Micrococcales</taxon>
        <taxon>Intrasporangiaceae</taxon>
        <taxon>Aquipuribacter</taxon>
    </lineage>
</organism>
<evidence type="ECO:0000256" key="2">
    <source>
        <dbReference type="SAM" id="Phobius"/>
    </source>
</evidence>
<reference evidence="5" key="1">
    <citation type="journal article" date="2019" name="Int. J. Syst. Evol. Microbiol.">
        <title>The Global Catalogue of Microorganisms (GCM) 10K type strain sequencing project: providing services to taxonomists for standard genome sequencing and annotation.</title>
        <authorList>
            <consortium name="The Broad Institute Genomics Platform"/>
            <consortium name="The Broad Institute Genome Sequencing Center for Infectious Disease"/>
            <person name="Wu L."/>
            <person name="Ma J."/>
        </authorList>
    </citation>
    <scope>NUCLEOTIDE SEQUENCE [LARGE SCALE GENOMIC DNA]</scope>
    <source>
        <strain evidence="5">NCAIM B.02333</strain>
    </source>
</reference>
<feature type="transmembrane region" description="Helical" evidence="2">
    <location>
        <begin position="68"/>
        <end position="89"/>
    </location>
</feature>
<protein>
    <submittedName>
        <fullName evidence="4">DUF4129 domain-containing protein</fullName>
    </submittedName>
</protein>
<keyword evidence="2" id="KW-0812">Transmembrane</keyword>
<dbReference type="RefSeq" id="WP_376985420.1">
    <property type="nucleotide sequence ID" value="NZ_JBHRWW010000003.1"/>
</dbReference>
<keyword evidence="2" id="KW-0472">Membrane</keyword>
<accession>A0ABV7WE97</accession>
<comment type="caution">
    <text evidence="4">The sequence shown here is derived from an EMBL/GenBank/DDBJ whole genome shotgun (WGS) entry which is preliminary data.</text>
</comment>
<keyword evidence="2" id="KW-1133">Transmembrane helix</keyword>
<sequence>MNLLPALVRSAPVDPDRATARRWAVEELTDQAYVQAQPGLLQRAIQWVFDRVGDLVERADGASTGTGLVVGLALVAAVVVGALLVAGPLRRRARTARQGGAVFGAVVRTAAEHRAASEDAARAGRWDAAVQERFRAVARSLEERVVLDARPGRPADEVAREGGAVLAGTAAPLAAAARAFDDVTYGDRPGTEAGYRACTAADDAVRAARPGVLPAAGATVGGPGGAADGAAGGGAGGGADGGAPVAAGSVPGGPAGATPAVRS</sequence>
<gene>
    <name evidence="4" type="ORF">ACFOLH_05475</name>
</gene>
<feature type="domain" description="Protein-glutamine gamma-glutamyltransferase-like C-terminal" evidence="3">
    <location>
        <begin position="133"/>
        <end position="203"/>
    </location>
</feature>
<name>A0ABV7WE97_9MICO</name>
<evidence type="ECO:0000259" key="3">
    <source>
        <dbReference type="Pfam" id="PF13559"/>
    </source>
</evidence>
<evidence type="ECO:0000256" key="1">
    <source>
        <dbReference type="SAM" id="MobiDB-lite"/>
    </source>
</evidence>
<evidence type="ECO:0000313" key="4">
    <source>
        <dbReference type="EMBL" id="MFC3687790.1"/>
    </source>
</evidence>
<proteinExistence type="predicted"/>
<dbReference type="Proteomes" id="UP001595685">
    <property type="component" value="Unassembled WGS sequence"/>
</dbReference>
<dbReference type="Pfam" id="PF13559">
    <property type="entry name" value="DUF4129"/>
    <property type="match status" value="1"/>
</dbReference>